<dbReference type="STRING" id="408657.SAMN04487995_3127"/>
<dbReference type="InterPro" id="IPR039426">
    <property type="entry name" value="TonB-dep_rcpt-like"/>
</dbReference>
<keyword evidence="11" id="KW-1185">Reference proteome</keyword>
<dbReference type="SUPFAM" id="SSF49464">
    <property type="entry name" value="Carboxypeptidase regulatory domain-like"/>
    <property type="match status" value="1"/>
</dbReference>
<dbReference type="RefSeq" id="WP_090336392.1">
    <property type="nucleotide sequence ID" value="NZ_FNXY01000004.1"/>
</dbReference>
<evidence type="ECO:0000256" key="4">
    <source>
        <dbReference type="ARBA" id="ARBA00022692"/>
    </source>
</evidence>
<protein>
    <submittedName>
        <fullName evidence="10">TonB-linked outer membrane protein, SusC/RagA family</fullName>
    </submittedName>
</protein>
<dbReference type="InterPro" id="IPR023996">
    <property type="entry name" value="TonB-dep_OMP_SusC/RagA"/>
</dbReference>
<dbReference type="Gene3D" id="3.55.50.30">
    <property type="match status" value="1"/>
</dbReference>
<feature type="signal peptide" evidence="8">
    <location>
        <begin position="1"/>
        <end position="22"/>
    </location>
</feature>
<organism evidence="10 11">
    <name type="scientific">Dyadobacter koreensis</name>
    <dbReference type="NCBI Taxonomy" id="408657"/>
    <lineage>
        <taxon>Bacteria</taxon>
        <taxon>Pseudomonadati</taxon>
        <taxon>Bacteroidota</taxon>
        <taxon>Cytophagia</taxon>
        <taxon>Cytophagales</taxon>
        <taxon>Spirosomataceae</taxon>
        <taxon>Dyadobacter</taxon>
    </lineage>
</organism>
<dbReference type="EMBL" id="FNXY01000004">
    <property type="protein sequence ID" value="SEJ03212.1"/>
    <property type="molecule type" value="Genomic_DNA"/>
</dbReference>
<dbReference type="Gene3D" id="2.40.170.20">
    <property type="entry name" value="TonB-dependent receptor, beta-barrel domain"/>
    <property type="match status" value="1"/>
</dbReference>
<reference evidence="10 11" key="1">
    <citation type="submission" date="2016-10" db="EMBL/GenBank/DDBJ databases">
        <authorList>
            <person name="de Groot N.N."/>
        </authorList>
    </citation>
    <scope>NUCLEOTIDE SEQUENCE [LARGE SCALE GENOMIC DNA]</scope>
    <source>
        <strain evidence="10 11">DSM 19938</strain>
    </source>
</reference>
<proteinExistence type="inferred from homology"/>
<feature type="chain" id="PRO_5011491177" evidence="8">
    <location>
        <begin position="23"/>
        <end position="1183"/>
    </location>
</feature>
<dbReference type="InterPro" id="IPR037066">
    <property type="entry name" value="Plug_dom_sf"/>
</dbReference>
<evidence type="ECO:0000256" key="6">
    <source>
        <dbReference type="ARBA" id="ARBA00023237"/>
    </source>
</evidence>
<dbReference type="PROSITE" id="PS52016">
    <property type="entry name" value="TONB_DEPENDENT_REC_3"/>
    <property type="match status" value="1"/>
</dbReference>
<dbReference type="Proteomes" id="UP000199532">
    <property type="component" value="Unassembled WGS sequence"/>
</dbReference>
<evidence type="ECO:0000256" key="8">
    <source>
        <dbReference type="SAM" id="SignalP"/>
    </source>
</evidence>
<evidence type="ECO:0000313" key="11">
    <source>
        <dbReference type="Proteomes" id="UP000199532"/>
    </source>
</evidence>
<evidence type="ECO:0000256" key="7">
    <source>
        <dbReference type="PROSITE-ProRule" id="PRU01360"/>
    </source>
</evidence>
<accession>A0A1H6VSN7</accession>
<dbReference type="FunFam" id="2.170.130.10:FF:000003">
    <property type="entry name" value="SusC/RagA family TonB-linked outer membrane protein"/>
    <property type="match status" value="1"/>
</dbReference>
<dbReference type="Gene3D" id="2.170.130.10">
    <property type="entry name" value="TonB-dependent receptor, plug domain"/>
    <property type="match status" value="1"/>
</dbReference>
<evidence type="ECO:0000256" key="3">
    <source>
        <dbReference type="ARBA" id="ARBA00022452"/>
    </source>
</evidence>
<keyword evidence="8" id="KW-0732">Signal</keyword>
<gene>
    <name evidence="10" type="ORF">SAMN04487995_3127</name>
</gene>
<name>A0A1H6VSN7_9BACT</name>
<keyword evidence="6 7" id="KW-0998">Cell outer membrane</keyword>
<feature type="domain" description="TonB-dependent receptor plug" evidence="9">
    <location>
        <begin position="249"/>
        <end position="354"/>
    </location>
</feature>
<evidence type="ECO:0000256" key="5">
    <source>
        <dbReference type="ARBA" id="ARBA00023136"/>
    </source>
</evidence>
<comment type="similarity">
    <text evidence="7">Belongs to the TonB-dependent receptor family.</text>
</comment>
<keyword evidence="2 7" id="KW-0813">Transport</keyword>
<dbReference type="AlphaFoldDB" id="A0A1H6VSN7"/>
<evidence type="ECO:0000256" key="2">
    <source>
        <dbReference type="ARBA" id="ARBA00022448"/>
    </source>
</evidence>
<evidence type="ECO:0000256" key="1">
    <source>
        <dbReference type="ARBA" id="ARBA00004571"/>
    </source>
</evidence>
<dbReference type="NCBIfam" id="TIGR04056">
    <property type="entry name" value="OMP_RagA_SusC"/>
    <property type="match status" value="1"/>
</dbReference>
<sequence length="1183" mass="130164">MKHYIYRFCILLLIVCPILVQAQQSSLEGLVIDKNQVTQKAAPLRTLQSQIQELEKQFSVSILYNSKILNGKKIQARKNFSSLEKALEYLLIPNALTYKKLDQNFYIISEQEKSGVEIRTVVPAQEVLQNNPAYKSANIEGLASISSARNGALYADITVKGKVTDALTKTVLPGASVMVKNTPNGTTTDVDGNFQLSNVKEGAVLVFSFIGYEPVEMAVNGRQKIEVALNPSNETLEQVLVVGYAEQKKSTLTGSVAQITSDQIKQAPPLNVSNVLAGRLPGVIVTQSYGRPGADDAAINVRGISTTGNNSPLVIVDGVERSFTTMDPNEIASVSVLKDAASAAVYGARAANGVILVTTKRGKSGKPVITYETNFSLNSNTRFPKFLNGPDYMSWYKKAEELDNEYLVSQGKTPFALTYSQEEIDRVRSGRDTSGFYGDTDWYGLMTDNRSMSQYHNLSVSGGSDRIRYFSTVGFWDQDGVMNNTNYKRYNVRANVDAKINEIVSTKLDLSVRMEDRLQPSLAPTDQNYQNPYVLASRMQPNLPMYGPGGMAVGANSDAGVGNPLVAVNDIGNRTAQTSTFNGNITFIVKIPWVTGLQAKVLAGYDKGFTESKTWVSPYTLAIRNRTATGWTWTTARMSAYSVNQLLQDYAGSNRITFQPSLTYDNAFDKHAISALLLYEYSGYKTNGFGVQARNFAIDDLKEINFGSKGVDDLRAASGSSSETKRAGYVGRLGYGYDEKYLVELAARYDGSVNFPTSKRWGFFPSASLGWVVSKESFWQGLGSGINFLKIRASAGKMGNDRINAFQYLNTFQLRPTPIVAIGNALTPSVYSNAPANLNITWEEANMYNIGLETNLFNSKLGIEIDYFYKLTKNILDTQSGVFAPSVGGNFPGTVNSQKVDNRGIDLQLNFNKKYEKFSYNIIGNFTYAHNRILKMNESINAPADQRRVGQSVGSKFGFMVDGLYQTQEEVNTGPSFPYGPGAPGYVKYRDLNGDGKISFEQDVTKIGKSNTPEIMYGLNLQAAYGIFDFSALLQGAARSNVILAGLYNTGVQSNTVYTQTFSGNGNSPYFLVEDAWRPDNPDAKFPRLTANKAGLTNQNGYMNSFFLRDGGYLRLKTLQVGVSLGKAFLSKIKVQGWRFYVAGSNLLTWDKIKYADPETPSVVQAGFYPQQRVMSVGTNITF</sequence>
<dbReference type="InterPro" id="IPR012910">
    <property type="entry name" value="Plug_dom"/>
</dbReference>
<dbReference type="NCBIfam" id="TIGR04057">
    <property type="entry name" value="SusC_RagA_signa"/>
    <property type="match status" value="1"/>
</dbReference>
<dbReference type="OrthoDB" id="9768177at2"/>
<dbReference type="Gene3D" id="2.60.40.1120">
    <property type="entry name" value="Carboxypeptidase-like, regulatory domain"/>
    <property type="match status" value="1"/>
</dbReference>
<comment type="subcellular location">
    <subcellularLocation>
        <location evidence="1 7">Cell outer membrane</location>
        <topology evidence="1 7">Multi-pass membrane protein</topology>
    </subcellularLocation>
</comment>
<dbReference type="Pfam" id="PF13715">
    <property type="entry name" value="CarbopepD_reg_2"/>
    <property type="match status" value="1"/>
</dbReference>
<dbReference type="InterPro" id="IPR036942">
    <property type="entry name" value="Beta-barrel_TonB_sf"/>
</dbReference>
<evidence type="ECO:0000313" key="10">
    <source>
        <dbReference type="EMBL" id="SEJ03212.1"/>
    </source>
</evidence>
<dbReference type="GO" id="GO:0009279">
    <property type="term" value="C:cell outer membrane"/>
    <property type="evidence" value="ECO:0007669"/>
    <property type="project" value="UniProtKB-SubCell"/>
</dbReference>
<dbReference type="SUPFAM" id="SSF56935">
    <property type="entry name" value="Porins"/>
    <property type="match status" value="1"/>
</dbReference>
<keyword evidence="4 7" id="KW-0812">Transmembrane</keyword>
<keyword evidence="3 7" id="KW-1134">Transmembrane beta strand</keyword>
<dbReference type="InterPro" id="IPR023997">
    <property type="entry name" value="TonB-dep_OMP_SusC/RagA_CS"/>
</dbReference>
<dbReference type="InterPro" id="IPR008969">
    <property type="entry name" value="CarboxyPept-like_regulatory"/>
</dbReference>
<keyword evidence="5 7" id="KW-0472">Membrane</keyword>
<evidence type="ECO:0000259" key="9">
    <source>
        <dbReference type="Pfam" id="PF07715"/>
    </source>
</evidence>
<dbReference type="Pfam" id="PF07715">
    <property type="entry name" value="Plug"/>
    <property type="match status" value="1"/>
</dbReference>